<dbReference type="Gene3D" id="3.30.70.330">
    <property type="match status" value="1"/>
</dbReference>
<name>A0ABQ8C9B6_BRANA</name>
<proteinExistence type="predicted"/>
<dbReference type="EMBL" id="JAGKQM010000009">
    <property type="protein sequence ID" value="KAH0913342.1"/>
    <property type="molecule type" value="Genomic_DNA"/>
</dbReference>
<keyword evidence="2 3" id="KW-0694">RNA-binding</keyword>
<dbReference type="SUPFAM" id="SSF54928">
    <property type="entry name" value="RNA-binding domain, RBD"/>
    <property type="match status" value="1"/>
</dbReference>
<evidence type="ECO:0000313" key="8">
    <source>
        <dbReference type="Proteomes" id="UP000824890"/>
    </source>
</evidence>
<protein>
    <recommendedName>
        <fullName evidence="6">RRM domain-containing protein</fullName>
    </recommendedName>
</protein>
<evidence type="ECO:0000256" key="5">
    <source>
        <dbReference type="SAM" id="Phobius"/>
    </source>
</evidence>
<dbReference type="PANTHER" id="PTHR47640">
    <property type="entry name" value="TRNA SELENOCYSTEINE 1-ASSOCIATED PROTEIN 1-RELATED-RELATED"/>
    <property type="match status" value="1"/>
</dbReference>
<dbReference type="PANTHER" id="PTHR47640:SF48">
    <property type="entry name" value="POLYADENYLATE-BINDING PROTEIN RBP45B"/>
    <property type="match status" value="1"/>
</dbReference>
<evidence type="ECO:0000313" key="7">
    <source>
        <dbReference type="EMBL" id="KAH0913342.1"/>
    </source>
</evidence>
<evidence type="ECO:0000256" key="4">
    <source>
        <dbReference type="SAM" id="MobiDB-lite"/>
    </source>
</evidence>
<keyword evidence="5" id="KW-0472">Membrane</keyword>
<feature type="domain" description="RRM" evidence="6">
    <location>
        <begin position="98"/>
        <end position="170"/>
    </location>
</feature>
<gene>
    <name evidence="7" type="ORF">HID58_036663</name>
</gene>
<dbReference type="PROSITE" id="PS50102">
    <property type="entry name" value="RRM"/>
    <property type="match status" value="1"/>
</dbReference>
<organism evidence="7 8">
    <name type="scientific">Brassica napus</name>
    <name type="common">Rape</name>
    <dbReference type="NCBI Taxonomy" id="3708"/>
    <lineage>
        <taxon>Eukaryota</taxon>
        <taxon>Viridiplantae</taxon>
        <taxon>Streptophyta</taxon>
        <taxon>Embryophyta</taxon>
        <taxon>Tracheophyta</taxon>
        <taxon>Spermatophyta</taxon>
        <taxon>Magnoliopsida</taxon>
        <taxon>eudicotyledons</taxon>
        <taxon>Gunneridae</taxon>
        <taxon>Pentapetalae</taxon>
        <taxon>rosids</taxon>
        <taxon>malvids</taxon>
        <taxon>Brassicales</taxon>
        <taxon>Brassicaceae</taxon>
        <taxon>Brassiceae</taxon>
        <taxon>Brassica</taxon>
    </lineage>
</organism>
<sequence length="233" mass="26047">MFVEHIVVIFFFFIIVTVSYGLKKSEFSQILSFYPPPIMMQPPPPGGLLPHHVPPPSAQPHYGYQQPPPYAMPGAGPPQMWNPQAAPPSQPMTADEIRTLWIGDLQFWMDENFLYGCFAHTGEIHTRVLLQGFQLIMIQITPLSCAEEAIRNLNGMQLGGTTVRLSWGRSPSSKQAADPSQYYYGGYGQGQEHYGYSMPQDPNAYYGGYPGGYQQPPQVGQQPPQQQQVGFSY</sequence>
<feature type="compositionally biased region" description="Low complexity" evidence="4">
    <location>
        <begin position="212"/>
        <end position="233"/>
    </location>
</feature>
<keyword evidence="1" id="KW-0507">mRNA processing</keyword>
<reference evidence="7 8" key="1">
    <citation type="submission" date="2021-05" db="EMBL/GenBank/DDBJ databases">
        <title>Genome Assembly of Synthetic Allotetraploid Brassica napus Reveals Homoeologous Exchanges between Subgenomes.</title>
        <authorList>
            <person name="Davis J.T."/>
        </authorList>
    </citation>
    <scope>NUCLEOTIDE SEQUENCE [LARGE SCALE GENOMIC DNA]</scope>
    <source>
        <strain evidence="8">cv. Da-Ae</strain>
        <tissue evidence="7">Seedling</tissue>
    </source>
</reference>
<evidence type="ECO:0000256" key="2">
    <source>
        <dbReference type="ARBA" id="ARBA00022884"/>
    </source>
</evidence>
<dbReference type="InterPro" id="IPR012677">
    <property type="entry name" value="Nucleotide-bd_a/b_plait_sf"/>
</dbReference>
<feature type="transmembrane region" description="Helical" evidence="5">
    <location>
        <begin position="6"/>
        <end position="22"/>
    </location>
</feature>
<evidence type="ECO:0000256" key="1">
    <source>
        <dbReference type="ARBA" id="ARBA00022664"/>
    </source>
</evidence>
<keyword evidence="5" id="KW-0812">Transmembrane</keyword>
<dbReference type="InterPro" id="IPR035979">
    <property type="entry name" value="RBD_domain_sf"/>
</dbReference>
<dbReference type="InterPro" id="IPR050825">
    <property type="entry name" value="RBM42_RBP45_47-like"/>
</dbReference>
<keyword evidence="8" id="KW-1185">Reference proteome</keyword>
<keyword evidence="5" id="KW-1133">Transmembrane helix</keyword>
<accession>A0ABQ8C9B6</accession>
<evidence type="ECO:0000256" key="3">
    <source>
        <dbReference type="PROSITE-ProRule" id="PRU00176"/>
    </source>
</evidence>
<comment type="caution">
    <text evidence="7">The sequence shown here is derived from an EMBL/GenBank/DDBJ whole genome shotgun (WGS) entry which is preliminary data.</text>
</comment>
<evidence type="ECO:0000259" key="6">
    <source>
        <dbReference type="PROSITE" id="PS50102"/>
    </source>
</evidence>
<dbReference type="Proteomes" id="UP000824890">
    <property type="component" value="Unassembled WGS sequence"/>
</dbReference>
<dbReference type="InterPro" id="IPR000504">
    <property type="entry name" value="RRM_dom"/>
</dbReference>
<feature type="region of interest" description="Disordered" evidence="4">
    <location>
        <begin position="194"/>
        <end position="233"/>
    </location>
</feature>